<keyword evidence="1" id="KW-0812">Transmembrane</keyword>
<feature type="transmembrane region" description="Helical" evidence="1">
    <location>
        <begin position="126"/>
        <end position="144"/>
    </location>
</feature>
<feature type="transmembrane region" description="Helical" evidence="1">
    <location>
        <begin position="180"/>
        <end position="203"/>
    </location>
</feature>
<dbReference type="EMBL" id="QJKJ01010088">
    <property type="protein sequence ID" value="RDX74705.1"/>
    <property type="molecule type" value="Genomic_DNA"/>
</dbReference>
<feature type="non-terminal residue" evidence="2">
    <location>
        <position position="1"/>
    </location>
</feature>
<keyword evidence="3" id="KW-1185">Reference proteome</keyword>
<dbReference type="Proteomes" id="UP000257109">
    <property type="component" value="Unassembled WGS sequence"/>
</dbReference>
<name>A0A371F8T6_MUCPR</name>
<protein>
    <submittedName>
        <fullName evidence="2">Uncharacterized protein</fullName>
    </submittedName>
</protein>
<keyword evidence="1" id="KW-0472">Membrane</keyword>
<accession>A0A371F8T6</accession>
<evidence type="ECO:0000313" key="2">
    <source>
        <dbReference type="EMBL" id="RDX74705.1"/>
    </source>
</evidence>
<evidence type="ECO:0000313" key="3">
    <source>
        <dbReference type="Proteomes" id="UP000257109"/>
    </source>
</evidence>
<dbReference type="AlphaFoldDB" id="A0A371F8T6"/>
<reference evidence="2" key="1">
    <citation type="submission" date="2018-05" db="EMBL/GenBank/DDBJ databases">
        <title>Draft genome of Mucuna pruriens seed.</title>
        <authorList>
            <person name="Nnadi N.E."/>
            <person name="Vos R."/>
            <person name="Hasami M.H."/>
            <person name="Devisetty U.K."/>
            <person name="Aguiy J.C."/>
        </authorList>
    </citation>
    <scope>NUCLEOTIDE SEQUENCE [LARGE SCALE GENOMIC DNA]</scope>
    <source>
        <strain evidence="2">JCA_2017</strain>
    </source>
</reference>
<keyword evidence="1" id="KW-1133">Transmembrane helix</keyword>
<comment type="caution">
    <text evidence="2">The sequence shown here is derived from an EMBL/GenBank/DDBJ whole genome shotgun (WGS) entry which is preliminary data.</text>
</comment>
<evidence type="ECO:0000256" key="1">
    <source>
        <dbReference type="SAM" id="Phobius"/>
    </source>
</evidence>
<proteinExistence type="predicted"/>
<organism evidence="2 3">
    <name type="scientific">Mucuna pruriens</name>
    <name type="common">Velvet bean</name>
    <name type="synonym">Dolichos pruriens</name>
    <dbReference type="NCBI Taxonomy" id="157652"/>
    <lineage>
        <taxon>Eukaryota</taxon>
        <taxon>Viridiplantae</taxon>
        <taxon>Streptophyta</taxon>
        <taxon>Embryophyta</taxon>
        <taxon>Tracheophyta</taxon>
        <taxon>Spermatophyta</taxon>
        <taxon>Magnoliopsida</taxon>
        <taxon>eudicotyledons</taxon>
        <taxon>Gunneridae</taxon>
        <taxon>Pentapetalae</taxon>
        <taxon>rosids</taxon>
        <taxon>fabids</taxon>
        <taxon>Fabales</taxon>
        <taxon>Fabaceae</taxon>
        <taxon>Papilionoideae</taxon>
        <taxon>50 kb inversion clade</taxon>
        <taxon>NPAAA clade</taxon>
        <taxon>indigoferoid/millettioid clade</taxon>
        <taxon>Phaseoleae</taxon>
        <taxon>Mucuna</taxon>
    </lineage>
</organism>
<sequence>MNPMLLEIKSYESIQERRKFKRRQKPSYSQGKGFTHFISQRETSMVSRYMNGPKEAHTKVVNRILQYRKKTPRRGLHFKKNLGIWILDSRATNHITLHFDIKHKNIWKATHNRSISSQLSLSLHNILYVPNLTNNLIIFIVIIFTTQDKLRIEIENRIYLSPSNLKNLDNFPNLASSQSLLSLSMMFVKFLNNIVLLVFLIIWEDHNEVEGEYHRIVQPYCLEKKQEIM</sequence>
<gene>
    <name evidence="2" type="ORF">CR513_45513</name>
</gene>